<dbReference type="EMBL" id="JBEAFC010000005">
    <property type="protein sequence ID" value="KAL1556260.1"/>
    <property type="molecule type" value="Genomic_DNA"/>
</dbReference>
<proteinExistence type="predicted"/>
<name>A0ABD1HII9_SALDI</name>
<dbReference type="InterPro" id="IPR005162">
    <property type="entry name" value="Retrotrans_gag_dom"/>
</dbReference>
<gene>
    <name evidence="3" type="ORF">AAHA92_11910</name>
</gene>
<feature type="region of interest" description="Disordered" evidence="1">
    <location>
        <begin position="268"/>
        <end position="303"/>
    </location>
</feature>
<keyword evidence="4" id="KW-1185">Reference proteome</keyword>
<organism evidence="3 4">
    <name type="scientific">Salvia divinorum</name>
    <name type="common">Maria pastora</name>
    <name type="synonym">Diviner's sage</name>
    <dbReference type="NCBI Taxonomy" id="28513"/>
    <lineage>
        <taxon>Eukaryota</taxon>
        <taxon>Viridiplantae</taxon>
        <taxon>Streptophyta</taxon>
        <taxon>Embryophyta</taxon>
        <taxon>Tracheophyta</taxon>
        <taxon>Spermatophyta</taxon>
        <taxon>Magnoliopsida</taxon>
        <taxon>eudicotyledons</taxon>
        <taxon>Gunneridae</taxon>
        <taxon>Pentapetalae</taxon>
        <taxon>asterids</taxon>
        <taxon>lamiids</taxon>
        <taxon>Lamiales</taxon>
        <taxon>Lamiaceae</taxon>
        <taxon>Nepetoideae</taxon>
        <taxon>Mentheae</taxon>
        <taxon>Salviinae</taxon>
        <taxon>Salvia</taxon>
        <taxon>Salvia subgen. Calosphace</taxon>
    </lineage>
</organism>
<evidence type="ECO:0000256" key="1">
    <source>
        <dbReference type="SAM" id="MobiDB-lite"/>
    </source>
</evidence>
<evidence type="ECO:0000313" key="3">
    <source>
        <dbReference type="EMBL" id="KAL1556260.1"/>
    </source>
</evidence>
<comment type="caution">
    <text evidence="3">The sequence shown here is derived from an EMBL/GenBank/DDBJ whole genome shotgun (WGS) entry which is preliminary data.</text>
</comment>
<dbReference type="Proteomes" id="UP001567538">
    <property type="component" value="Unassembled WGS sequence"/>
</dbReference>
<sequence length="303" mass="33973">MSSSTLPADDTSAEYSIQELGQMLFDVKIRLSNNEKKMMSNRFDQEAFTRQQTLVNKSLEDHMSKLLAAVEKLGSKQPETSSPTPVSRGWVIPASVVNKPPTFDPDSWPKLKLDPPRFDGDNVVRWIKRIQKYYNHSFTPLSDRLYLTEFLLDDAAAEWFGYWEENNNGKGWDELLLDAKLRFDPDLYEDYVGRLATLRQTGSLDDYLAAFEPVLQKVGKVGDSTLTSLFIAGLSPSLKVELLTRRPASLSNAMALAQQLSVCHSASSVVLPTPRPSTDSRDAKQHAKYTPPHSRPTGNPRPA</sequence>
<dbReference type="AlphaFoldDB" id="A0ABD1HII9"/>
<dbReference type="Pfam" id="PF03732">
    <property type="entry name" value="Retrotrans_gag"/>
    <property type="match status" value="1"/>
</dbReference>
<accession>A0ABD1HII9</accession>
<feature type="domain" description="Retrotransposon gag" evidence="2">
    <location>
        <begin position="149"/>
        <end position="235"/>
    </location>
</feature>
<reference evidence="3 4" key="1">
    <citation type="submission" date="2024-06" db="EMBL/GenBank/DDBJ databases">
        <title>A chromosome level genome sequence of Diviner's sage (Salvia divinorum).</title>
        <authorList>
            <person name="Ford S.A."/>
            <person name="Ro D.-K."/>
            <person name="Ness R.W."/>
            <person name="Phillips M.A."/>
        </authorList>
    </citation>
    <scope>NUCLEOTIDE SEQUENCE [LARGE SCALE GENOMIC DNA]</scope>
    <source>
        <strain evidence="3">SAF-2024a</strain>
        <tissue evidence="3">Leaf</tissue>
    </source>
</reference>
<evidence type="ECO:0000259" key="2">
    <source>
        <dbReference type="Pfam" id="PF03732"/>
    </source>
</evidence>
<protein>
    <recommendedName>
        <fullName evidence="2">Retrotransposon gag domain-containing protein</fullName>
    </recommendedName>
</protein>
<evidence type="ECO:0000313" key="4">
    <source>
        <dbReference type="Proteomes" id="UP001567538"/>
    </source>
</evidence>